<sequence>MGGGAGSSKVDGSRQQASTEGEEYFPSATSVSASGVQVWFGSYLAATTGRVAFAWRVDEPKLWKLTVSELEGGHSFSLRRQDIADISTCLSHHRPLLLILPTRHFCSMVRRQLLLQLHMLDVFDVESACAAHKFLCLNLADSPHKSHFVANFERWQNAQNNAIQVKTMEEEEASERLEAAENAKKNMVIEQALQSQDFSAVADMMDDQMFFPIECLGLGIFEKKHCLLEVSISRQSFFLYVCCDLETSGEVGNVAVPWSELRKCRYCLQYQIATFELQSAFAKDVAQALERMTDSGGLRRDIQKSKTQESNSVKLLRLHFSDVEEQGRKTALADRLKLVGWQATSFPHPQAFAYSVFPNTFKKFARPSQERSTIESSMSAVSKTRLLGLNKAPSNKSKYASVMEEPAPDDSNCSLFSLSNLPATPRPQQKRPTKVDGPANKTDLVNAAANKRAKADCCRHVPTTDQDDPAWVDMDGDENMAGADESILAKSRSQRPKLQTSSLTNASLKATAAPHILNGQSAHPATPLTSNNPNPRIKHTVFPKIKSVLEDWEERREKRKQAAKQAEDFSKRAQSRNGQRTTATTDAAAASTSISTAEEDCIVLVDSDNEEEEERHVEKQAPRPNNTNVNTELDLPEDCHPAFRSVPIFEEVILGNSSIAAGDIYQLATGQQLGDGIVQFMIEFIRLRLCKEDDDRFHLFSYYFFQTYLGTIRDIDGLKMKELPEKVRSRLREHTRKIDIFKKQYLVVPVLNEQHWYLAVIYQPGACLMSKNCPSDAKSSPKTLMVLFDSLHSLGSADRHKFTFNLLQRWLEAEAKSEVACRNAKSGCDEWQLDGGRFARFVPKSPQQQNGVDCGVFMINGLTHMVHHKPVFPTPSQNRIAKPDMDTWFPNDAIATHSMRLHMLHCYLTVASIKQMLVYRDDLIPAMIKDLRKEAEPFMLFPTEAIQIDSSAVAKPPAKRQAEGDLKEMEAVCAGRERQGRMKGMFDSAVPSTLEAQLEECLNLLEWTSLTPRPQRLTAKQLDFFRRSGYPLPKELASLRGEGKKSLDERKELLAQWKERQRAKKKSWPFIRKNADEIYQEFVDGKGALNAQEESES</sequence>
<feature type="region of interest" description="Disordered" evidence="6">
    <location>
        <begin position="419"/>
        <end position="440"/>
    </location>
</feature>
<feature type="compositionally biased region" description="Polar residues" evidence="6">
    <location>
        <begin position="518"/>
        <end position="534"/>
    </location>
</feature>
<keyword evidence="2" id="KW-0645">Protease</keyword>
<keyword evidence="3" id="KW-0378">Hydrolase</keyword>
<feature type="compositionally biased region" description="Low complexity" evidence="6">
    <location>
        <begin position="581"/>
        <end position="592"/>
    </location>
</feature>
<evidence type="ECO:0000313" key="9">
    <source>
        <dbReference type="Proteomes" id="UP000186922"/>
    </source>
</evidence>
<dbReference type="Proteomes" id="UP000186922">
    <property type="component" value="Unassembled WGS sequence"/>
</dbReference>
<reference evidence="8 9" key="1">
    <citation type="journal article" date="2016" name="Nat. Commun.">
        <title>Extremotolerant tardigrade genome and improved radiotolerance of human cultured cells by tardigrade-unique protein.</title>
        <authorList>
            <person name="Hashimoto T."/>
            <person name="Horikawa D.D."/>
            <person name="Saito Y."/>
            <person name="Kuwahara H."/>
            <person name="Kozuka-Hata H."/>
            <person name="Shin-I T."/>
            <person name="Minakuchi Y."/>
            <person name="Ohishi K."/>
            <person name="Motoyama A."/>
            <person name="Aizu T."/>
            <person name="Enomoto A."/>
            <person name="Kondo K."/>
            <person name="Tanaka S."/>
            <person name="Hara Y."/>
            <person name="Koshikawa S."/>
            <person name="Sagara H."/>
            <person name="Miura T."/>
            <person name="Yokobori S."/>
            <person name="Miyagawa K."/>
            <person name="Suzuki Y."/>
            <person name="Kubo T."/>
            <person name="Oyama M."/>
            <person name="Kohara Y."/>
            <person name="Fujiyama A."/>
            <person name="Arakawa K."/>
            <person name="Katayama T."/>
            <person name="Toyoda A."/>
            <person name="Kunieda T."/>
        </authorList>
    </citation>
    <scope>NUCLEOTIDE SEQUENCE [LARGE SCALE GENOMIC DNA]</scope>
    <source>
        <strain evidence="8 9">YOKOZUNA-1</strain>
    </source>
</reference>
<dbReference type="GO" id="GO:0016926">
    <property type="term" value="P:protein desumoylation"/>
    <property type="evidence" value="ECO:0007669"/>
    <property type="project" value="UniProtKB-ARBA"/>
</dbReference>
<evidence type="ECO:0000256" key="2">
    <source>
        <dbReference type="ARBA" id="ARBA00022670"/>
    </source>
</evidence>
<dbReference type="EMBL" id="BDGG01000009">
    <property type="protein sequence ID" value="GAV03647.1"/>
    <property type="molecule type" value="Genomic_DNA"/>
</dbReference>
<evidence type="ECO:0000256" key="4">
    <source>
        <dbReference type="ARBA" id="ARBA00022807"/>
    </source>
</evidence>
<comment type="similarity">
    <text evidence="1">Belongs to the peptidase C48 family.</text>
</comment>
<dbReference type="PROSITE" id="PS50600">
    <property type="entry name" value="ULP_PROTEASE"/>
    <property type="match status" value="1"/>
</dbReference>
<dbReference type="PANTHER" id="PTHR46915">
    <property type="entry name" value="UBIQUITIN-LIKE PROTEASE 4-RELATED"/>
    <property type="match status" value="1"/>
</dbReference>
<evidence type="ECO:0000256" key="6">
    <source>
        <dbReference type="SAM" id="MobiDB-lite"/>
    </source>
</evidence>
<keyword evidence="9" id="KW-1185">Reference proteome</keyword>
<evidence type="ECO:0000259" key="7">
    <source>
        <dbReference type="PROSITE" id="PS50600"/>
    </source>
</evidence>
<dbReference type="InterPro" id="IPR038765">
    <property type="entry name" value="Papain-like_cys_pep_sf"/>
</dbReference>
<feature type="domain" description="Ubiquitin-like protease family profile" evidence="7">
    <location>
        <begin position="657"/>
        <end position="865"/>
    </location>
</feature>
<dbReference type="PANTHER" id="PTHR46915:SF6">
    <property type="entry name" value="CYSTEINE PROTEINASES SUPERFAMILY PROTEIN"/>
    <property type="match status" value="1"/>
</dbReference>
<evidence type="ECO:0000256" key="1">
    <source>
        <dbReference type="ARBA" id="ARBA00005234"/>
    </source>
</evidence>
<gene>
    <name evidence="8" type="primary">RvY_14041-1</name>
    <name evidence="8" type="synonym">RvY_14041.1</name>
    <name evidence="8" type="ORF">RvY_14041</name>
</gene>
<evidence type="ECO:0000313" key="8">
    <source>
        <dbReference type="EMBL" id="GAV03647.1"/>
    </source>
</evidence>
<dbReference type="Pfam" id="PF02902">
    <property type="entry name" value="Peptidase_C48"/>
    <property type="match status" value="1"/>
</dbReference>
<feature type="coiled-coil region" evidence="5">
    <location>
        <begin position="163"/>
        <end position="190"/>
    </location>
</feature>
<keyword evidence="4" id="KW-0788">Thiol protease</keyword>
<comment type="caution">
    <text evidence="8">The sequence shown here is derived from an EMBL/GenBank/DDBJ whole genome shotgun (WGS) entry which is preliminary data.</text>
</comment>
<accession>A0A1D1VPZ7</accession>
<dbReference type="Gene3D" id="3.30.310.130">
    <property type="entry name" value="Ubiquitin-related"/>
    <property type="match status" value="1"/>
</dbReference>
<protein>
    <recommendedName>
        <fullName evidence="7">Ubiquitin-like protease family profile domain-containing protein</fullName>
    </recommendedName>
</protein>
<feature type="region of interest" description="Disordered" evidence="6">
    <location>
        <begin position="394"/>
        <end position="413"/>
    </location>
</feature>
<dbReference type="OrthoDB" id="442460at2759"/>
<dbReference type="InterPro" id="IPR003653">
    <property type="entry name" value="Peptidase_C48_C"/>
</dbReference>
<feature type="region of interest" description="Disordered" evidence="6">
    <location>
        <begin position="518"/>
        <end position="541"/>
    </location>
</feature>
<feature type="region of interest" description="Disordered" evidence="6">
    <location>
        <begin position="559"/>
        <end position="592"/>
    </location>
</feature>
<dbReference type="STRING" id="947166.A0A1D1VPZ7"/>
<evidence type="ECO:0000256" key="3">
    <source>
        <dbReference type="ARBA" id="ARBA00022801"/>
    </source>
</evidence>
<dbReference type="GO" id="GO:0008234">
    <property type="term" value="F:cysteine-type peptidase activity"/>
    <property type="evidence" value="ECO:0007669"/>
    <property type="project" value="UniProtKB-KW"/>
</dbReference>
<dbReference type="SUPFAM" id="SSF54001">
    <property type="entry name" value="Cysteine proteinases"/>
    <property type="match status" value="1"/>
</dbReference>
<evidence type="ECO:0000256" key="5">
    <source>
        <dbReference type="SAM" id="Coils"/>
    </source>
</evidence>
<dbReference type="AlphaFoldDB" id="A0A1D1VPZ7"/>
<dbReference type="Gene3D" id="1.10.418.20">
    <property type="match status" value="1"/>
</dbReference>
<name>A0A1D1VPZ7_RAMVA</name>
<keyword evidence="5" id="KW-0175">Coiled coil</keyword>
<proteinExistence type="inferred from homology"/>
<dbReference type="GO" id="GO:0006508">
    <property type="term" value="P:proteolysis"/>
    <property type="evidence" value="ECO:0007669"/>
    <property type="project" value="UniProtKB-KW"/>
</dbReference>
<feature type="region of interest" description="Disordered" evidence="6">
    <location>
        <begin position="1"/>
        <end position="23"/>
    </location>
</feature>
<organism evidence="8 9">
    <name type="scientific">Ramazzottius varieornatus</name>
    <name type="common">Water bear</name>
    <name type="synonym">Tardigrade</name>
    <dbReference type="NCBI Taxonomy" id="947166"/>
    <lineage>
        <taxon>Eukaryota</taxon>
        <taxon>Metazoa</taxon>
        <taxon>Ecdysozoa</taxon>
        <taxon>Tardigrada</taxon>
        <taxon>Eutardigrada</taxon>
        <taxon>Parachela</taxon>
        <taxon>Hypsibioidea</taxon>
        <taxon>Ramazzottiidae</taxon>
        <taxon>Ramazzottius</taxon>
    </lineage>
</organism>
<feature type="region of interest" description="Disordered" evidence="6">
    <location>
        <begin position="608"/>
        <end position="629"/>
    </location>
</feature>